<dbReference type="Proteomes" id="UP000515679">
    <property type="component" value="Chromosome"/>
</dbReference>
<dbReference type="EMBL" id="CP041969">
    <property type="protein sequence ID" value="QMV44466.1"/>
    <property type="molecule type" value="Genomic_DNA"/>
</dbReference>
<dbReference type="KEGG" id="cchl:FPL14_27325"/>
<dbReference type="InterPro" id="IPR010064">
    <property type="entry name" value="HK97-gp10_tail"/>
</dbReference>
<reference evidence="1 2" key="1">
    <citation type="submission" date="2019-07" db="EMBL/GenBank/DDBJ databases">
        <authorList>
            <person name="Kim J.K."/>
            <person name="Cheong H.-M."/>
            <person name="Choi Y."/>
            <person name="Hwang K.J."/>
            <person name="Lee S."/>
            <person name="Choi C."/>
        </authorList>
    </citation>
    <scope>NUCLEOTIDE SEQUENCE [LARGE SCALE GENOMIC DNA]</scope>
    <source>
        <strain evidence="1 2">KS 22</strain>
    </source>
</reference>
<protein>
    <submittedName>
        <fullName evidence="1">HK97 gp10 family phage protein</fullName>
    </submittedName>
</protein>
<keyword evidence="2" id="KW-1185">Reference proteome</keyword>
<evidence type="ECO:0000313" key="1">
    <source>
        <dbReference type="EMBL" id="QMV44466.1"/>
    </source>
</evidence>
<proteinExistence type="predicted"/>
<sequence length="148" mass="16563">MARTDIIGLRDLERSFRQLGRVPQTVATQAARAGASVARSAAKKNAPVDTGDLKKGIIMKRERKTKQGKAVYDIMMDPAMNDVFVKESKEGKRSYYPASQEYGFLTADGGYVPGYRYLRRSIDDNKTMIEKKTLEKAGKAVEKILRGR</sequence>
<dbReference type="AlphaFoldDB" id="A0A7G5C5I2"/>
<dbReference type="Pfam" id="PF04883">
    <property type="entry name" value="HK97-gp10_like"/>
    <property type="match status" value="1"/>
</dbReference>
<gene>
    <name evidence="1" type="ORF">FPL14_27325</name>
</gene>
<dbReference type="RefSeq" id="WP_182300702.1">
    <property type="nucleotide sequence ID" value="NZ_CP041969.1"/>
</dbReference>
<organism evidence="1 2">
    <name type="scientific">Cohnella cholangitidis</name>
    <dbReference type="NCBI Taxonomy" id="2598458"/>
    <lineage>
        <taxon>Bacteria</taxon>
        <taxon>Bacillati</taxon>
        <taxon>Bacillota</taxon>
        <taxon>Bacilli</taxon>
        <taxon>Bacillales</taxon>
        <taxon>Paenibacillaceae</taxon>
        <taxon>Cohnella</taxon>
    </lineage>
</organism>
<evidence type="ECO:0000313" key="2">
    <source>
        <dbReference type="Proteomes" id="UP000515679"/>
    </source>
</evidence>
<accession>A0A7G5C5I2</accession>
<name>A0A7G5C5I2_9BACL</name>